<dbReference type="InterPro" id="IPR045322">
    <property type="entry name" value="HECTD1/TRIP12-like"/>
</dbReference>
<accession>A0ABM1EU88</accession>
<dbReference type="InterPro" id="IPR016024">
    <property type="entry name" value="ARM-type_fold"/>
</dbReference>
<feature type="compositionally biased region" description="Basic and acidic residues" evidence="4">
    <location>
        <begin position="212"/>
        <end position="236"/>
    </location>
</feature>
<dbReference type="InterPro" id="IPR037252">
    <property type="entry name" value="Mib_Herc2_sf"/>
</dbReference>
<dbReference type="SUPFAM" id="SSF159034">
    <property type="entry name" value="Mib/herc2 domain-like"/>
    <property type="match status" value="1"/>
</dbReference>
<reference evidence="7" key="1">
    <citation type="submission" date="2025-08" db="UniProtKB">
        <authorList>
            <consortium name="RefSeq"/>
        </authorList>
    </citation>
    <scope>IDENTIFICATION</scope>
</reference>
<keyword evidence="2 3" id="KW-0808">Transferase</keyword>
<comment type="function">
    <text evidence="3">E3 ubiquitin-protein ligase which accepts ubiquitin from an E2 ubiquitin-conjugating enzyme in the form of a thioester and then directly transfers the ubiquitin to targeted substrates.</text>
</comment>
<dbReference type="SUPFAM" id="SSF48403">
    <property type="entry name" value="Ankyrin repeat"/>
    <property type="match status" value="1"/>
</dbReference>
<dbReference type="SUPFAM" id="SSF49785">
    <property type="entry name" value="Galactose-binding domain-like"/>
    <property type="match status" value="1"/>
</dbReference>
<feature type="region of interest" description="Disordered" evidence="4">
    <location>
        <begin position="1426"/>
        <end position="1467"/>
    </location>
</feature>
<organism evidence="6 7">
    <name type="scientific">Priapulus caudatus</name>
    <name type="common">Priapulid worm</name>
    <dbReference type="NCBI Taxonomy" id="37621"/>
    <lineage>
        <taxon>Eukaryota</taxon>
        <taxon>Metazoa</taxon>
        <taxon>Ecdysozoa</taxon>
        <taxon>Scalidophora</taxon>
        <taxon>Priapulida</taxon>
        <taxon>Priapulimorpha</taxon>
        <taxon>Priapulimorphida</taxon>
        <taxon>Priapulidae</taxon>
        <taxon>Priapulus</taxon>
    </lineage>
</organism>
<feature type="compositionally biased region" description="Acidic residues" evidence="4">
    <location>
        <begin position="1295"/>
        <end position="1333"/>
    </location>
</feature>
<dbReference type="Gene3D" id="2.30.30.40">
    <property type="entry name" value="SH3 Domains"/>
    <property type="match status" value="1"/>
</dbReference>
<feature type="domain" description="MIB/HERC2" evidence="5">
    <location>
        <begin position="968"/>
        <end position="1044"/>
    </location>
</feature>
<evidence type="ECO:0000313" key="6">
    <source>
        <dbReference type="Proteomes" id="UP000695022"/>
    </source>
</evidence>
<dbReference type="Gene3D" id="2.60.120.260">
    <property type="entry name" value="Galactose-binding domain-like"/>
    <property type="match status" value="1"/>
</dbReference>
<dbReference type="InterPro" id="IPR008979">
    <property type="entry name" value="Galactose-bd-like_sf"/>
</dbReference>
<dbReference type="PANTHER" id="PTHR45670">
    <property type="entry name" value="E3 UBIQUITIN-PROTEIN LIGASE TRIP12"/>
    <property type="match status" value="1"/>
</dbReference>
<dbReference type="PANTHER" id="PTHR45670:SF1">
    <property type="entry name" value="E3 UBIQUITIN-PROTEIN LIGASE HECTD1"/>
    <property type="match status" value="1"/>
</dbReference>
<dbReference type="Pfam" id="PF07738">
    <property type="entry name" value="Sad1_UNC"/>
    <property type="match status" value="1"/>
</dbReference>
<dbReference type="InterPro" id="IPR011989">
    <property type="entry name" value="ARM-like"/>
</dbReference>
<feature type="compositionally biased region" description="Acidic residues" evidence="4">
    <location>
        <begin position="1427"/>
        <end position="1465"/>
    </location>
</feature>
<dbReference type="Proteomes" id="UP000695022">
    <property type="component" value="Unplaced"/>
</dbReference>
<feature type="region of interest" description="Disordered" evidence="4">
    <location>
        <begin position="1294"/>
        <end position="1340"/>
    </location>
</feature>
<proteinExistence type="inferred from homology"/>
<dbReference type="RefSeq" id="XP_014675759.1">
    <property type="nucleotide sequence ID" value="XM_014820273.1"/>
</dbReference>
<dbReference type="Gene3D" id="1.25.10.10">
    <property type="entry name" value="Leucine-rich Repeat Variant"/>
    <property type="match status" value="1"/>
</dbReference>
<evidence type="ECO:0000256" key="3">
    <source>
        <dbReference type="RuleBase" id="RU369009"/>
    </source>
</evidence>
<evidence type="ECO:0000256" key="2">
    <source>
        <dbReference type="ARBA" id="ARBA00022679"/>
    </source>
</evidence>
<comment type="pathway">
    <text evidence="3">Protein modification; protein ubiquitination.</text>
</comment>
<keyword evidence="6" id="KW-1185">Reference proteome</keyword>
<name>A0ABM1EU88_PRICU</name>
<dbReference type="PROSITE" id="PS51416">
    <property type="entry name" value="MIB_HERC2"/>
    <property type="match status" value="1"/>
</dbReference>
<feature type="compositionally biased region" description="Low complexity" evidence="4">
    <location>
        <begin position="1109"/>
        <end position="1131"/>
    </location>
</feature>
<evidence type="ECO:0000259" key="5">
    <source>
        <dbReference type="PROSITE" id="PS51416"/>
    </source>
</evidence>
<dbReference type="SUPFAM" id="SSF48371">
    <property type="entry name" value="ARM repeat"/>
    <property type="match status" value="1"/>
</dbReference>
<dbReference type="InterPro" id="IPR036770">
    <property type="entry name" value="Ankyrin_rpt-contain_sf"/>
</dbReference>
<dbReference type="InterPro" id="IPR012919">
    <property type="entry name" value="SUN_dom"/>
</dbReference>
<feature type="compositionally biased region" description="Acidic residues" evidence="4">
    <location>
        <begin position="262"/>
        <end position="274"/>
    </location>
</feature>
<dbReference type="EC" id="2.3.2.26" evidence="3"/>
<protein>
    <recommendedName>
        <fullName evidence="3">E3 ubiquitin-protein ligase</fullName>
        <ecNumber evidence="3">2.3.2.26</ecNumber>
    </recommendedName>
</protein>
<feature type="region of interest" description="Disordered" evidence="4">
    <location>
        <begin position="1109"/>
        <end position="1141"/>
    </location>
</feature>
<feature type="region of interest" description="Disordered" evidence="4">
    <location>
        <begin position="445"/>
        <end position="468"/>
    </location>
</feature>
<gene>
    <name evidence="7" type="primary">LOC106815767</name>
</gene>
<feature type="non-terminal residue" evidence="7">
    <location>
        <position position="1"/>
    </location>
</feature>
<feature type="region of interest" description="Disordered" evidence="4">
    <location>
        <begin position="1191"/>
        <end position="1211"/>
    </location>
</feature>
<evidence type="ECO:0000256" key="4">
    <source>
        <dbReference type="SAM" id="MobiDB-lite"/>
    </source>
</evidence>
<sequence length="1755" mass="192499">VELSNRTSIDLAEQCIKVLELVCTRESGAVFEAGGLNCVLTFIRDSGNMVHKDTLHSAMAVVSRLCGKMEPHDATLENCVESLSTLLKHEDQHVADGALRCFASLADRFTRRGVDPAPLSENGLVQELLSRLSNASVSGNVSVISGTPGSVAATPESKGSPSVSTVISLLSTLCRGSPTITHDLLRSELPEAIEKALRGDERVLLRHGANPELRDEDGKTPLDKARERNDEGHREVVQILQSPGEWMLPVGESKDQKKPDQQEEEEEQQEAEEERGDREMAAVYLRVLLPLFADTFQGSMMTSIRKASLNLLRKMIHYSTPGLLSEICDAENHTCAATLVEVIATVLDSEVRTSLSRCRQEGEARQEDARDLLPGKPYHWRDWCVARGRDCLYIWSDAVALELSNGSNGWFRFILDGKLATMYSSGSPEGGSDSSEIVEISERSFSEHRGTRSSLAADEASSPVAPAALAPTPFNSTLSLQETRESLQINNSEREEDLPIHVFELEPPRTNHLVPVRRDALDRVRAVMTEAPRKSPLQRSRPLKLKVKAFARELYDQYFVAAQATPRGVVAKLRKIVDNLDSAYAKQLTRVAAAAAAAAATAVCNYCSGLIQALLKLFSNNNEELYNDWRSQKYALERIKTFKDVFIDTNINNDSAVSPSVALVRKLIAVLESIEKLPVYLYDAPGTSYGLQILTRRLRFRLERASGETSLIDRTGRCLKMEPLADVASLERYLLKQVAKQWYDYDRSTFTFVRRVKDAASATLTFTQQRDFDENGIIYWIGTNARTAYEWVNPAQYGLVAVSSSEGRNLPYGRLEDVLSRDASALNCHTNDDKRAWFAIDLGLWVVPSSYTLRHARGYGRSALRNWLFQVSKDGQTWTTLYTHADDCSLNEPGSTATWPLEAPPGGEGQGWRHVRLQQTGKNASGQTHYLSLSGFEIYGCVTGVCEDQLGKAAREAEASLRRQRRLMRTQVLRQMVIGARVSRGMDWKWRDQDGSPAGEGTVTGELHNGKVLVSSRSKSSSTPSLPEAADKSKLPSVAATEQAASADSLPSKVTSKAAAEAVAESVLSLASAEALVMVTVDPADEPANATATSVNTETAIVVTTDEPAGGATAAAAGPSGTSSSGATLPAAHEHHQRRNEEKTLLKRISERRREKVAAATAAGKRAEALESTVSLLETFAAVARRRQAGGATAANNAQNNMGPARGGGGGVNNASSLVRLALSSNLPGPLSAAQSFPSLTNSNTHASNVLTSSVAASGATSLSQALTMSLASTTSSESDNDFLETCRASALLAELEDDDELPEPDDEDEDEDNEDDNEDDDEYEEVLEEEEYEVRGSATKKRAWDDEYVLKRQFAALIPGPLSAAQSFPSLTNSNTHASNVLTSSVAASGATSLSQALTMSLASTTSSESDNDFLETCRASALLAELEDDDELPEPDDEDEDEDNEDDNEDDDEYEEVLEEEEYEVRGSATKKRAWDDEYVLKRQFAALIPAFDPRPGRTNVNQTTDVEVPLPGAPESAYWEESEAPSSPRLSLVIRGPNLPGVNPDIEETMTACGDTIFQIVQRLIQRSDIGTRLDKLRRIWEPTYTIVYRERKPEEQKPQHSEEEEGCPAHKTMCRILSTEDSWSPRGSGGSDSATCCVEDVLQLLRLLYSISIDLGHLRHKHEGSNALWWRRSSRSAVLSAEDVDHFRVTPEEFISKKITNKLLQQIQDPLVLASHALPDWCDALTNKCPMLFPFDTRQLFFTCTAYGTSR</sequence>
<comment type="catalytic activity">
    <reaction evidence="1 3">
        <text>S-ubiquitinyl-[E2 ubiquitin-conjugating enzyme]-L-cysteine + [acceptor protein]-L-lysine = [E2 ubiquitin-conjugating enzyme]-L-cysteine + N(6)-ubiquitinyl-[acceptor protein]-L-lysine.</text>
        <dbReference type="EC" id="2.3.2.26"/>
    </reaction>
</comment>
<feature type="region of interest" description="Disordered" evidence="4">
    <location>
        <begin position="1014"/>
        <end position="1053"/>
    </location>
</feature>
<keyword evidence="3" id="KW-0833">Ubl conjugation pathway</keyword>
<dbReference type="GeneID" id="106815767"/>
<evidence type="ECO:0000256" key="1">
    <source>
        <dbReference type="ARBA" id="ARBA00000885"/>
    </source>
</evidence>
<feature type="region of interest" description="Disordered" evidence="4">
    <location>
        <begin position="989"/>
        <end position="1008"/>
    </location>
</feature>
<feature type="compositionally biased region" description="Low complexity" evidence="4">
    <location>
        <begin position="1014"/>
        <end position="1027"/>
    </location>
</feature>
<feature type="compositionally biased region" description="Low complexity" evidence="4">
    <location>
        <begin position="1191"/>
        <end position="1201"/>
    </location>
</feature>
<dbReference type="InterPro" id="IPR010606">
    <property type="entry name" value="Mib_Herc2"/>
</dbReference>
<feature type="compositionally biased region" description="Basic and acidic residues" evidence="4">
    <location>
        <begin position="252"/>
        <end position="261"/>
    </location>
</feature>
<feature type="region of interest" description="Disordered" evidence="4">
    <location>
        <begin position="208"/>
        <end position="277"/>
    </location>
</feature>
<evidence type="ECO:0000313" key="7">
    <source>
        <dbReference type="RefSeq" id="XP_014675759.1"/>
    </source>
</evidence>
<comment type="similarity">
    <text evidence="3">Belongs to the UPL family. K-HECT subfamily.</text>
</comment>